<feature type="non-terminal residue" evidence="1">
    <location>
        <position position="1"/>
    </location>
</feature>
<keyword evidence="2" id="KW-1185">Reference proteome</keyword>
<name>A0AA86VPG8_9FABA</name>
<sequence>LYRNGNIVPVHVIVEMRQPTVTKPRTLSSVWTKCFSSTDVYELPSTDKYRRLKYLTQIFFFSVTLLVDLLSP</sequence>
<proteinExistence type="predicted"/>
<dbReference type="AlphaFoldDB" id="A0AA86VPG8"/>
<dbReference type="Proteomes" id="UP001189624">
    <property type="component" value="Chromosome 4"/>
</dbReference>
<gene>
    <name evidence="1" type="ORF">AYBTSS11_LOCUS15601</name>
</gene>
<evidence type="ECO:0000313" key="2">
    <source>
        <dbReference type="Proteomes" id="UP001189624"/>
    </source>
</evidence>
<organism evidence="1 2">
    <name type="scientific">Sphenostylis stenocarpa</name>
    <dbReference type="NCBI Taxonomy" id="92480"/>
    <lineage>
        <taxon>Eukaryota</taxon>
        <taxon>Viridiplantae</taxon>
        <taxon>Streptophyta</taxon>
        <taxon>Embryophyta</taxon>
        <taxon>Tracheophyta</taxon>
        <taxon>Spermatophyta</taxon>
        <taxon>Magnoliopsida</taxon>
        <taxon>eudicotyledons</taxon>
        <taxon>Gunneridae</taxon>
        <taxon>Pentapetalae</taxon>
        <taxon>rosids</taxon>
        <taxon>fabids</taxon>
        <taxon>Fabales</taxon>
        <taxon>Fabaceae</taxon>
        <taxon>Papilionoideae</taxon>
        <taxon>50 kb inversion clade</taxon>
        <taxon>NPAAA clade</taxon>
        <taxon>indigoferoid/millettioid clade</taxon>
        <taxon>Phaseoleae</taxon>
        <taxon>Sphenostylis</taxon>
    </lineage>
</organism>
<reference evidence="1" key="1">
    <citation type="submission" date="2023-10" db="EMBL/GenBank/DDBJ databases">
        <authorList>
            <person name="Domelevo Entfellner J.-B."/>
        </authorList>
    </citation>
    <scope>NUCLEOTIDE SEQUENCE</scope>
</reference>
<evidence type="ECO:0000313" key="1">
    <source>
        <dbReference type="EMBL" id="CAJ1953014.1"/>
    </source>
</evidence>
<protein>
    <submittedName>
        <fullName evidence="1">Uncharacterized protein</fullName>
    </submittedName>
</protein>
<accession>A0AA86VPG8</accession>
<dbReference type="EMBL" id="OY731401">
    <property type="protein sequence ID" value="CAJ1953014.1"/>
    <property type="molecule type" value="Genomic_DNA"/>
</dbReference>